<sequence length="321" mass="33842">MATRKASLIFNPAAGQGNPEQDLNTIRDLLSPAFDLDIKFTKKELKTGKIAEEAVKNGAEIVIAAGGDGTLSAVAKALIRTDIPLGVVPRGTANAFASALGIPDTIEKACQTIINGKLRRLDVAKCNNKPMLLLAGVGFEAETVEGASRDIKSKWGALAYILSGIKQLNNIDTFEVEIETEEKIIRTAATAITIANVAPATSVLAQGPAGIIGDDGFLDITIVASNTWASAIAASYHLLQTGLHGDAVTRDDIGYLRAKKVKVSTEPPQKVVLDGELIGETPIDVACVQEGLNVFVPLIPAEELKEKIEGLPGLEVEIKSD</sequence>
<dbReference type="InterPro" id="IPR004363">
    <property type="entry name" value="Methylgl_synth"/>
</dbReference>
<feature type="domain" description="DAGKc" evidence="1">
    <location>
        <begin position="1"/>
        <end position="130"/>
    </location>
</feature>
<dbReference type="InterPro" id="IPR045540">
    <property type="entry name" value="YegS/DAGK_C"/>
</dbReference>
<dbReference type="PROSITE" id="PS50146">
    <property type="entry name" value="DAGK"/>
    <property type="match status" value="1"/>
</dbReference>
<dbReference type="Proteomes" id="UP000053372">
    <property type="component" value="Unassembled WGS sequence"/>
</dbReference>
<dbReference type="Gene3D" id="2.60.200.40">
    <property type="match status" value="1"/>
</dbReference>
<dbReference type="GO" id="GO:0016301">
    <property type="term" value="F:kinase activity"/>
    <property type="evidence" value="ECO:0007669"/>
    <property type="project" value="UniProtKB-KW"/>
</dbReference>
<dbReference type="NCBIfam" id="TIGR00147">
    <property type="entry name" value="YegS/Rv2252/BmrU family lipid kinase"/>
    <property type="match status" value="1"/>
</dbReference>
<comment type="caution">
    <text evidence="2">The sequence shown here is derived from an EMBL/GenBank/DDBJ whole genome shotgun (WGS) entry which is preliminary data.</text>
</comment>
<evidence type="ECO:0000313" key="2">
    <source>
        <dbReference type="EMBL" id="KST69990.1"/>
    </source>
</evidence>
<dbReference type="SMART" id="SM00046">
    <property type="entry name" value="DAGKc"/>
    <property type="match status" value="1"/>
</dbReference>
<dbReference type="GO" id="GO:0019242">
    <property type="term" value="P:methylglyoxal biosynthetic process"/>
    <property type="evidence" value="ECO:0007669"/>
    <property type="project" value="InterPro"/>
</dbReference>
<keyword evidence="3" id="KW-1185">Reference proteome</keyword>
<evidence type="ECO:0000259" key="1">
    <source>
        <dbReference type="PROSITE" id="PS50146"/>
    </source>
</evidence>
<dbReference type="PANTHER" id="PTHR30492:SF0">
    <property type="entry name" value="METHYLGLYOXAL SYNTHASE"/>
    <property type="match status" value="1"/>
</dbReference>
<dbReference type="EMBL" id="LMTZ01000008">
    <property type="protein sequence ID" value="KST69990.1"/>
    <property type="molecule type" value="Genomic_DNA"/>
</dbReference>
<proteinExistence type="predicted"/>
<protein>
    <submittedName>
        <fullName evidence="2">Lipid kinase</fullName>
    </submittedName>
</protein>
<dbReference type="InterPro" id="IPR001206">
    <property type="entry name" value="Diacylglycerol_kinase_cat_dom"/>
</dbReference>
<dbReference type="Pfam" id="PF00781">
    <property type="entry name" value="DAGK_cat"/>
    <property type="match status" value="1"/>
</dbReference>
<dbReference type="Pfam" id="PF19279">
    <property type="entry name" value="YegS_C"/>
    <property type="match status" value="1"/>
</dbReference>
<keyword evidence="2" id="KW-0808">Transferase</keyword>
<dbReference type="GO" id="GO:0005829">
    <property type="term" value="C:cytosol"/>
    <property type="evidence" value="ECO:0007669"/>
    <property type="project" value="TreeGrafter"/>
</dbReference>
<dbReference type="RefSeq" id="WP_027845334.1">
    <property type="nucleotide sequence ID" value="NZ_LMTZ01000008.1"/>
</dbReference>
<organism evidence="2 3">
    <name type="scientific">Mastigocoleus testarum BC008</name>
    <dbReference type="NCBI Taxonomy" id="371196"/>
    <lineage>
        <taxon>Bacteria</taxon>
        <taxon>Bacillati</taxon>
        <taxon>Cyanobacteriota</taxon>
        <taxon>Cyanophyceae</taxon>
        <taxon>Nostocales</taxon>
        <taxon>Hapalosiphonaceae</taxon>
        <taxon>Mastigocoleus</taxon>
    </lineage>
</organism>
<dbReference type="AlphaFoldDB" id="A0A0V8A080"/>
<keyword evidence="2" id="KW-0418">Kinase</keyword>
<dbReference type="InterPro" id="IPR016064">
    <property type="entry name" value="NAD/diacylglycerol_kinase_sf"/>
</dbReference>
<evidence type="ECO:0000313" key="3">
    <source>
        <dbReference type="Proteomes" id="UP000053372"/>
    </source>
</evidence>
<gene>
    <name evidence="2" type="ORF">BC008_06015</name>
</gene>
<dbReference type="InterPro" id="IPR005218">
    <property type="entry name" value="Diacylglycerol/lipid_kinase"/>
</dbReference>
<dbReference type="PANTHER" id="PTHR30492">
    <property type="entry name" value="METHYLGLYOXAL SYNTHASE"/>
    <property type="match status" value="1"/>
</dbReference>
<dbReference type="Gene3D" id="3.40.50.10330">
    <property type="entry name" value="Probable inorganic polyphosphate/atp-NAD kinase, domain 1"/>
    <property type="match status" value="1"/>
</dbReference>
<dbReference type="OrthoDB" id="142078at2"/>
<reference evidence="2 3" key="1">
    <citation type="journal article" date="2015" name="Genome Announc.">
        <title>Draft Genome of the Euendolithic (true boring) Cyanobacterium Mastigocoleus testarum strain BC008.</title>
        <authorList>
            <person name="Guida B.S."/>
            <person name="Garcia-Pichel F."/>
        </authorList>
    </citation>
    <scope>NUCLEOTIDE SEQUENCE [LARGE SCALE GENOMIC DNA]</scope>
    <source>
        <strain evidence="2 3">BC008</strain>
    </source>
</reference>
<accession>A0A0V8A080</accession>
<dbReference type="GO" id="GO:0005524">
    <property type="term" value="F:ATP binding"/>
    <property type="evidence" value="ECO:0007669"/>
    <property type="project" value="InterPro"/>
</dbReference>
<dbReference type="InterPro" id="IPR017438">
    <property type="entry name" value="ATP-NAD_kinase_N"/>
</dbReference>
<dbReference type="GO" id="GO:0008654">
    <property type="term" value="P:phospholipid biosynthetic process"/>
    <property type="evidence" value="ECO:0007669"/>
    <property type="project" value="InterPro"/>
</dbReference>
<dbReference type="GO" id="GO:0008929">
    <property type="term" value="F:methylglyoxal synthase activity"/>
    <property type="evidence" value="ECO:0007669"/>
    <property type="project" value="InterPro"/>
</dbReference>
<dbReference type="NCBIfam" id="NF002033">
    <property type="entry name" value="PRK00861.1"/>
    <property type="match status" value="1"/>
</dbReference>
<dbReference type="SUPFAM" id="SSF111331">
    <property type="entry name" value="NAD kinase/diacylglycerol kinase-like"/>
    <property type="match status" value="1"/>
</dbReference>
<name>A0A0V8A080_9CYAN</name>